<proteinExistence type="predicted"/>
<sequence>MRLPCFPRVLMSRETPDPYRTGLERVGDWMLPSLNTEELQSFQGHPLAPALPAGTPKRPAPSAPTPCTQSVFSQVFGGSHRHSLGCNRNLSRLQYFPTSMIFFFCCCSIFDSRIIPAPVLSVEIKHPSCS</sequence>
<dbReference type="Proteomes" id="UP000234681">
    <property type="component" value="Chromosome 13"/>
</dbReference>
<evidence type="ECO:0000313" key="3">
    <source>
        <dbReference type="Proteomes" id="UP000234681"/>
    </source>
</evidence>
<organism evidence="2 3">
    <name type="scientific">Rattus norvegicus</name>
    <name type="common">Rat</name>
    <dbReference type="NCBI Taxonomy" id="10116"/>
    <lineage>
        <taxon>Eukaryota</taxon>
        <taxon>Metazoa</taxon>
        <taxon>Chordata</taxon>
        <taxon>Craniata</taxon>
        <taxon>Vertebrata</taxon>
        <taxon>Euteleostomi</taxon>
        <taxon>Mammalia</taxon>
        <taxon>Eutheria</taxon>
        <taxon>Euarchontoglires</taxon>
        <taxon>Glires</taxon>
        <taxon>Rodentia</taxon>
        <taxon>Myomorpha</taxon>
        <taxon>Muroidea</taxon>
        <taxon>Muridae</taxon>
        <taxon>Murinae</taxon>
        <taxon>Rattus</taxon>
    </lineage>
</organism>
<feature type="region of interest" description="Disordered" evidence="1">
    <location>
        <begin position="45"/>
        <end position="66"/>
    </location>
</feature>
<protein>
    <submittedName>
        <fullName evidence="2">RCG20466</fullName>
    </submittedName>
</protein>
<dbReference type="AlphaFoldDB" id="A6JGV7"/>
<accession>A6JGV7</accession>
<evidence type="ECO:0000256" key="1">
    <source>
        <dbReference type="SAM" id="MobiDB-lite"/>
    </source>
</evidence>
<feature type="non-terminal residue" evidence="2">
    <location>
        <position position="130"/>
    </location>
</feature>
<evidence type="ECO:0000313" key="2">
    <source>
        <dbReference type="EMBL" id="EDL94963.1"/>
    </source>
</evidence>
<gene>
    <name evidence="2" type="ORF">rCG_20466</name>
</gene>
<dbReference type="EMBL" id="CH473985">
    <property type="protein sequence ID" value="EDL94963.1"/>
    <property type="molecule type" value="Genomic_DNA"/>
</dbReference>
<name>A6JGV7_RAT</name>
<reference evidence="3" key="1">
    <citation type="submission" date="2005-09" db="EMBL/GenBank/DDBJ databases">
        <authorList>
            <person name="Mural R.J."/>
            <person name="Li P.W."/>
            <person name="Adams M.D."/>
            <person name="Amanatides P.G."/>
            <person name="Baden-Tillson H."/>
            <person name="Barnstead M."/>
            <person name="Chin S.H."/>
            <person name="Dew I."/>
            <person name="Evans C.A."/>
            <person name="Ferriera S."/>
            <person name="Flanigan M."/>
            <person name="Fosler C."/>
            <person name="Glodek A."/>
            <person name="Gu Z."/>
            <person name="Holt R.A."/>
            <person name="Jennings D."/>
            <person name="Kraft C.L."/>
            <person name="Lu F."/>
            <person name="Nguyen T."/>
            <person name="Nusskern D.R."/>
            <person name="Pfannkoch C.M."/>
            <person name="Sitter C."/>
            <person name="Sutton G.G."/>
            <person name="Venter J.C."/>
            <person name="Wang Z."/>
            <person name="Woodage T."/>
            <person name="Zheng X.H."/>
            <person name="Zhong F."/>
        </authorList>
    </citation>
    <scope>NUCLEOTIDE SEQUENCE [LARGE SCALE GENOMIC DNA]</scope>
    <source>
        <strain>BN</strain>
        <strain evidence="3">Sprague-Dawley</strain>
    </source>
</reference>